<dbReference type="GO" id="GO:0000287">
    <property type="term" value="F:magnesium ion binding"/>
    <property type="evidence" value="ECO:0007669"/>
    <property type="project" value="InterPro"/>
</dbReference>
<dbReference type="InterPro" id="IPR000685">
    <property type="entry name" value="RuBisCO_lsu_C"/>
</dbReference>
<accession>A0A1G5UWY2</accession>
<dbReference type="EMBL" id="FMXA01000003">
    <property type="protein sequence ID" value="SDA37616.1"/>
    <property type="molecule type" value="Genomic_DNA"/>
</dbReference>
<dbReference type="SFLD" id="SFLDS00014">
    <property type="entry name" value="RuBisCO"/>
    <property type="match status" value="1"/>
</dbReference>
<dbReference type="OrthoDB" id="9770811at2"/>
<evidence type="ECO:0000313" key="3">
    <source>
        <dbReference type="Proteomes" id="UP000199689"/>
    </source>
</evidence>
<dbReference type="SUPFAM" id="SSF54966">
    <property type="entry name" value="RuBisCO, large subunit, small (N-terminal) domain"/>
    <property type="match status" value="1"/>
</dbReference>
<gene>
    <name evidence="2" type="ORF">SAMN02910343_00139</name>
</gene>
<protein>
    <submittedName>
        <fullName evidence="2">Ribulose-bisphosphate carboxylase large chain</fullName>
    </submittedName>
</protein>
<proteinExistence type="predicted"/>
<dbReference type="STRING" id="209880.SAMN02910343_00139"/>
<reference evidence="2 3" key="1">
    <citation type="submission" date="2016-10" db="EMBL/GenBank/DDBJ databases">
        <authorList>
            <person name="de Groot N.N."/>
        </authorList>
    </citation>
    <scope>NUCLEOTIDE SEQUENCE [LARGE SCALE GENOMIC DNA]</scope>
    <source>
        <strain evidence="2 3">DSM 15230</strain>
    </source>
</reference>
<dbReference type="GeneID" id="87755193"/>
<dbReference type="AlphaFoldDB" id="A0A1G5UWY2"/>
<name>A0A1G5UWY2_9FIRM</name>
<feature type="domain" description="Ribulose bisphosphate carboxylase large subunit C-terminal" evidence="1">
    <location>
        <begin position="139"/>
        <end position="380"/>
    </location>
</feature>
<dbReference type="SFLD" id="SFLDG00301">
    <property type="entry name" value="RuBisCO-like_proteins"/>
    <property type="match status" value="1"/>
</dbReference>
<sequence>MDSLDFAKLHADCETSHRFMVIYRIYSRSWDEAKATAWNIAIEQSVECPYCMVEGTTIADTIVGKIEQLSPDGPEHYLAVISYTPEAVGAEFTEFINMLFGNSSLQKGVRLIAFCLPDEMNHTFPGPRFGQDGIRQLTGIHQGPILMSAIKPLGTPVSRLARMVYDLACGGCSIIKDDHNLFNQTYAPFEERVRACVEAVNAAYEDSGNRALYVANCNGDGEESIQRAWKARELGADGVMISPGLCGFGPLFRLSSNPDFSLPLFLHPSFAGPLTASDEAGITPFCYFGQLARLSGADASVFTSFSGRFSYTREECQSIARAAGMDMNGRKSMFPVPAGGMKWQLFPVMHEVYGANTIFLVGGNLLTHSDSLKNSARFFRAEIDKLNS</sequence>
<dbReference type="SUPFAM" id="SSF51649">
    <property type="entry name" value="RuBisCo, C-terminal domain"/>
    <property type="match status" value="1"/>
</dbReference>
<dbReference type="PANTHER" id="PTHR42704">
    <property type="entry name" value="RIBULOSE BISPHOSPHATE CARBOXYLASE"/>
    <property type="match status" value="1"/>
</dbReference>
<dbReference type="Gene3D" id="3.30.70.150">
    <property type="entry name" value="RuBisCO large subunit, N-terminal domain"/>
    <property type="match status" value="1"/>
</dbReference>
<dbReference type="Gene3D" id="3.20.20.110">
    <property type="entry name" value="Ribulose bisphosphate carboxylase, large subunit, C-terminal domain"/>
    <property type="match status" value="1"/>
</dbReference>
<dbReference type="InterPro" id="IPR036376">
    <property type="entry name" value="RuBisCO_lsu_C_sf"/>
</dbReference>
<organism evidence="2 3">
    <name type="scientific">Allisonella histaminiformans</name>
    <dbReference type="NCBI Taxonomy" id="209880"/>
    <lineage>
        <taxon>Bacteria</taxon>
        <taxon>Bacillati</taxon>
        <taxon>Bacillota</taxon>
        <taxon>Negativicutes</taxon>
        <taxon>Veillonellales</taxon>
        <taxon>Veillonellaceae</taxon>
        <taxon>Allisonella</taxon>
    </lineage>
</organism>
<dbReference type="InterPro" id="IPR036422">
    <property type="entry name" value="RuBisCO_lsu_N_sf"/>
</dbReference>
<evidence type="ECO:0000259" key="1">
    <source>
        <dbReference type="Pfam" id="PF00016"/>
    </source>
</evidence>
<dbReference type="CDD" id="cd08210">
    <property type="entry name" value="RLP_RrRLP"/>
    <property type="match status" value="1"/>
</dbReference>
<keyword evidence="3" id="KW-1185">Reference proteome</keyword>
<dbReference type="GO" id="GO:0015977">
    <property type="term" value="P:carbon fixation"/>
    <property type="evidence" value="ECO:0007669"/>
    <property type="project" value="InterPro"/>
</dbReference>
<dbReference type="Proteomes" id="UP000199689">
    <property type="component" value="Unassembled WGS sequence"/>
</dbReference>
<evidence type="ECO:0000313" key="2">
    <source>
        <dbReference type="EMBL" id="SDA37616.1"/>
    </source>
</evidence>
<dbReference type="InterPro" id="IPR033966">
    <property type="entry name" value="RuBisCO"/>
</dbReference>
<dbReference type="GO" id="GO:0016984">
    <property type="term" value="F:ribulose-bisphosphate carboxylase activity"/>
    <property type="evidence" value="ECO:0007669"/>
    <property type="project" value="InterPro"/>
</dbReference>
<dbReference type="Pfam" id="PF00016">
    <property type="entry name" value="RuBisCO_large"/>
    <property type="match status" value="1"/>
</dbReference>
<dbReference type="RefSeq" id="WP_091362772.1">
    <property type="nucleotide sequence ID" value="NZ_FMXA01000003.1"/>
</dbReference>
<dbReference type="PANTHER" id="PTHR42704:SF17">
    <property type="entry name" value="RIBULOSE BISPHOSPHATE CARBOXYLASE LARGE CHAIN"/>
    <property type="match status" value="1"/>
</dbReference>